<dbReference type="GeneID" id="91096019"/>
<sequence>MLVARDDDVTPPSPFSYFFPLMLIMVACGGYIYWKRMENQNRSGRALPLNFPTPAQTGIRLSEDGPPATMFTHDNASTDSLPAHALQEIPELRQPTPTTYFDRNSLPLSGLSNSTTDKPIITASNVGSKRRSAKGKMKGSIEIDDDTESEGDIGKSRFGIGGDDDLSDTNSENSLGPLGRQ</sequence>
<evidence type="ECO:0000313" key="3">
    <source>
        <dbReference type="EMBL" id="WWC90414.1"/>
    </source>
</evidence>
<evidence type="ECO:0000256" key="2">
    <source>
        <dbReference type="SAM" id="Phobius"/>
    </source>
</evidence>
<evidence type="ECO:0000313" key="4">
    <source>
        <dbReference type="Proteomes" id="UP001355207"/>
    </source>
</evidence>
<keyword evidence="4" id="KW-1185">Reference proteome</keyword>
<dbReference type="Proteomes" id="UP001355207">
    <property type="component" value="Chromosome 7"/>
</dbReference>
<dbReference type="EMBL" id="CP144104">
    <property type="protein sequence ID" value="WWC90414.1"/>
    <property type="molecule type" value="Genomic_DNA"/>
</dbReference>
<keyword evidence="2" id="KW-0812">Transmembrane</keyword>
<proteinExistence type="predicted"/>
<reference evidence="3 4" key="1">
    <citation type="submission" date="2024-01" db="EMBL/GenBank/DDBJ databases">
        <title>Comparative genomics of Cryptococcus and Kwoniella reveals pathogenesis evolution and contrasting modes of karyotype evolution via chromosome fusion or intercentromeric recombination.</title>
        <authorList>
            <person name="Coelho M.A."/>
            <person name="David-Palma M."/>
            <person name="Shea T."/>
            <person name="Bowers K."/>
            <person name="McGinley-Smith S."/>
            <person name="Mohammad A.W."/>
            <person name="Gnirke A."/>
            <person name="Yurkov A.M."/>
            <person name="Nowrousian M."/>
            <person name="Sun S."/>
            <person name="Cuomo C.A."/>
            <person name="Heitman J."/>
        </authorList>
    </citation>
    <scope>NUCLEOTIDE SEQUENCE [LARGE SCALE GENOMIC DNA]</scope>
    <source>
        <strain evidence="3 4">CBS 6074</strain>
    </source>
</reference>
<gene>
    <name evidence="3" type="ORF">L201_005349</name>
</gene>
<feature type="region of interest" description="Disordered" evidence="1">
    <location>
        <begin position="119"/>
        <end position="181"/>
    </location>
</feature>
<protein>
    <submittedName>
        <fullName evidence="3">Uncharacterized protein</fullName>
    </submittedName>
</protein>
<feature type="transmembrane region" description="Helical" evidence="2">
    <location>
        <begin position="15"/>
        <end position="34"/>
    </location>
</feature>
<dbReference type="AlphaFoldDB" id="A0AAX4JZX6"/>
<organism evidence="3 4">
    <name type="scientific">Kwoniella dendrophila CBS 6074</name>
    <dbReference type="NCBI Taxonomy" id="1295534"/>
    <lineage>
        <taxon>Eukaryota</taxon>
        <taxon>Fungi</taxon>
        <taxon>Dikarya</taxon>
        <taxon>Basidiomycota</taxon>
        <taxon>Agaricomycotina</taxon>
        <taxon>Tremellomycetes</taxon>
        <taxon>Tremellales</taxon>
        <taxon>Cryptococcaceae</taxon>
        <taxon>Kwoniella</taxon>
    </lineage>
</organism>
<name>A0AAX4JZX6_9TREE</name>
<keyword evidence="2" id="KW-0472">Membrane</keyword>
<feature type="compositionally biased region" description="Basic residues" evidence="1">
    <location>
        <begin position="128"/>
        <end position="137"/>
    </location>
</feature>
<accession>A0AAX4JZX6</accession>
<dbReference type="PROSITE" id="PS51257">
    <property type="entry name" value="PROKAR_LIPOPROTEIN"/>
    <property type="match status" value="1"/>
</dbReference>
<evidence type="ECO:0000256" key="1">
    <source>
        <dbReference type="SAM" id="MobiDB-lite"/>
    </source>
</evidence>
<dbReference type="RefSeq" id="XP_066077177.1">
    <property type="nucleotide sequence ID" value="XM_066221080.1"/>
</dbReference>
<keyword evidence="2" id="KW-1133">Transmembrane helix</keyword>
<feature type="compositionally biased region" description="Acidic residues" evidence="1">
    <location>
        <begin position="142"/>
        <end position="151"/>
    </location>
</feature>